<evidence type="ECO:0000256" key="1">
    <source>
        <dbReference type="SAM" id="MobiDB-lite"/>
    </source>
</evidence>
<dbReference type="InParanoid" id="A0A672IFQ2"/>
<feature type="region of interest" description="Disordered" evidence="1">
    <location>
        <begin position="1"/>
        <end position="25"/>
    </location>
</feature>
<reference evidence="3" key="2">
    <citation type="submission" date="2025-08" db="UniProtKB">
        <authorList>
            <consortium name="Ensembl"/>
        </authorList>
    </citation>
    <scope>IDENTIFICATION</scope>
</reference>
<sequence>MKRFESVTKSSLVLPPGSGTGRQGLRKCSTASCATMRWTLAKSKLCFSPAALKSLIQLEDQPQTQARQSSQSAKYVLQHGIEVLVIQGDMTKQYADALVNPANENLEHGGGLAAALSAAGGPQVQIESRNTVAQGGKIPVGSAVMTTSGSLKCKKLIHVVGPINGQVGGRERPLLEKGVQSALDLAETMNFKSIAIPCISSGLFGMPLRVCSEAIVTAVKTFGSQAGRSLTRIILIDSKADVVLALLDACDRLLKEGAAKSYEIAIK</sequence>
<evidence type="ECO:0000259" key="2">
    <source>
        <dbReference type="PROSITE" id="PS51154"/>
    </source>
</evidence>
<dbReference type="Pfam" id="PF01661">
    <property type="entry name" value="Macro"/>
    <property type="match status" value="1"/>
</dbReference>
<dbReference type="Proteomes" id="UP000472267">
    <property type="component" value="Chromosome 3"/>
</dbReference>
<accession>A0A672IFQ2</accession>
<dbReference type="AlphaFoldDB" id="A0A672IFQ2"/>
<reference evidence="3" key="3">
    <citation type="submission" date="2025-09" db="UniProtKB">
        <authorList>
            <consortium name="Ensembl"/>
        </authorList>
    </citation>
    <scope>IDENTIFICATION</scope>
</reference>
<dbReference type="InterPro" id="IPR043472">
    <property type="entry name" value="Macro_dom-like"/>
</dbReference>
<keyword evidence="4" id="KW-1185">Reference proteome</keyword>
<organism evidence="3 4">
    <name type="scientific">Salarias fasciatus</name>
    <name type="common">Jewelled blenny</name>
    <name type="synonym">Blennius fasciatus</name>
    <dbReference type="NCBI Taxonomy" id="181472"/>
    <lineage>
        <taxon>Eukaryota</taxon>
        <taxon>Metazoa</taxon>
        <taxon>Chordata</taxon>
        <taxon>Craniata</taxon>
        <taxon>Vertebrata</taxon>
        <taxon>Euteleostomi</taxon>
        <taxon>Actinopterygii</taxon>
        <taxon>Neopterygii</taxon>
        <taxon>Teleostei</taxon>
        <taxon>Neoteleostei</taxon>
        <taxon>Acanthomorphata</taxon>
        <taxon>Ovalentaria</taxon>
        <taxon>Blenniimorphae</taxon>
        <taxon>Blenniiformes</taxon>
        <taxon>Blennioidei</taxon>
        <taxon>Blenniidae</taxon>
        <taxon>Salariinae</taxon>
        <taxon>Salarias</taxon>
    </lineage>
</organism>
<evidence type="ECO:0000313" key="3">
    <source>
        <dbReference type="Ensembl" id="ENSSFAP00005039989.1"/>
    </source>
</evidence>
<dbReference type="OMA" id="QGEANGR"/>
<protein>
    <recommendedName>
        <fullName evidence="2">Macro domain-containing protein</fullName>
    </recommendedName>
</protein>
<feature type="domain" description="Macro" evidence="2">
    <location>
        <begin position="70"/>
        <end position="254"/>
    </location>
</feature>
<dbReference type="SUPFAM" id="SSF52949">
    <property type="entry name" value="Macro domain-like"/>
    <property type="match status" value="1"/>
</dbReference>
<dbReference type="PANTHER" id="PTHR11106">
    <property type="entry name" value="GANGLIOSIDE INDUCED DIFFERENTIATION ASSOCIATED PROTEIN 2-RELATED"/>
    <property type="match status" value="1"/>
</dbReference>
<proteinExistence type="predicted"/>
<dbReference type="SMART" id="SM00506">
    <property type="entry name" value="A1pp"/>
    <property type="match status" value="1"/>
</dbReference>
<name>A0A672IFQ2_SALFA</name>
<dbReference type="Gene3D" id="3.40.220.10">
    <property type="entry name" value="Leucine Aminopeptidase, subunit E, domain 1"/>
    <property type="match status" value="1"/>
</dbReference>
<dbReference type="InterPro" id="IPR002589">
    <property type="entry name" value="Macro_dom"/>
</dbReference>
<dbReference type="Ensembl" id="ENSSFAT00005041467.1">
    <property type="protein sequence ID" value="ENSSFAP00005039989.1"/>
    <property type="gene ID" value="ENSSFAG00005019978.1"/>
</dbReference>
<reference evidence="3" key="1">
    <citation type="submission" date="2019-06" db="EMBL/GenBank/DDBJ databases">
        <authorList>
            <consortium name="Wellcome Sanger Institute Data Sharing"/>
        </authorList>
    </citation>
    <scope>NUCLEOTIDE SEQUENCE [LARGE SCALE GENOMIC DNA]</scope>
</reference>
<dbReference type="PANTHER" id="PTHR11106:SF111">
    <property type="entry name" value="MACRO DOMAIN-CONTAINING PROTEIN"/>
    <property type="match status" value="1"/>
</dbReference>
<evidence type="ECO:0000313" key="4">
    <source>
        <dbReference type="Proteomes" id="UP000472267"/>
    </source>
</evidence>
<dbReference type="PROSITE" id="PS51154">
    <property type="entry name" value="MACRO"/>
    <property type="match status" value="1"/>
</dbReference>